<dbReference type="KEGG" id="cmiu:B1H56_06050"/>
<dbReference type="GO" id="GO:0004493">
    <property type="term" value="F:methylmalonyl-CoA epimerase activity"/>
    <property type="evidence" value="ECO:0007669"/>
    <property type="project" value="TreeGrafter"/>
</dbReference>
<keyword evidence="4" id="KW-1185">Reference proteome</keyword>
<dbReference type="Proteomes" id="UP000070366">
    <property type="component" value="Unassembled WGS sequence"/>
</dbReference>
<evidence type="ECO:0000313" key="3">
    <source>
        <dbReference type="EMBL" id="KXK66022.1"/>
    </source>
</evidence>
<feature type="domain" description="VOC" evidence="2">
    <location>
        <begin position="4"/>
        <end position="149"/>
    </location>
</feature>
<dbReference type="EMBL" id="LSZW01000053">
    <property type="protein sequence ID" value="KXK66022.1"/>
    <property type="molecule type" value="Genomic_DNA"/>
</dbReference>
<dbReference type="Gene3D" id="3.10.180.10">
    <property type="entry name" value="2,3-Dihydroxybiphenyl 1,2-Dioxygenase, domain 1"/>
    <property type="match status" value="1"/>
</dbReference>
<comment type="caution">
    <text evidence="3">The sequence shown here is derived from an EMBL/GenBank/DDBJ whole genome shotgun (WGS) entry which is preliminary data.</text>
</comment>
<organism evidence="3 4">
    <name type="scientific">Christensenella minuta</name>
    <dbReference type="NCBI Taxonomy" id="626937"/>
    <lineage>
        <taxon>Bacteria</taxon>
        <taxon>Bacillati</taxon>
        <taxon>Bacillota</taxon>
        <taxon>Clostridia</taxon>
        <taxon>Christensenellales</taxon>
        <taxon>Christensenellaceae</taxon>
        <taxon>Christensenella</taxon>
    </lineage>
</organism>
<reference evidence="3 4" key="1">
    <citation type="submission" date="2016-02" db="EMBL/GenBank/DDBJ databases">
        <authorList>
            <person name="Wen L."/>
            <person name="He K."/>
            <person name="Yang H."/>
        </authorList>
    </citation>
    <scope>NUCLEOTIDE SEQUENCE [LARGE SCALE GENOMIC DNA]</scope>
    <source>
        <strain evidence="3 4">DSM 22607</strain>
    </source>
</reference>
<keyword evidence="1" id="KW-0479">Metal-binding</keyword>
<dbReference type="GO" id="GO:0046491">
    <property type="term" value="P:L-methylmalonyl-CoA metabolic process"/>
    <property type="evidence" value="ECO:0007669"/>
    <property type="project" value="TreeGrafter"/>
</dbReference>
<dbReference type="STRING" id="626937.HMPREF3293_01161"/>
<evidence type="ECO:0000259" key="2">
    <source>
        <dbReference type="PROSITE" id="PS51819"/>
    </source>
</evidence>
<dbReference type="Pfam" id="PF00903">
    <property type="entry name" value="Glyoxalase"/>
    <property type="match status" value="1"/>
</dbReference>
<dbReference type="PATRIC" id="fig|626937.4.peg.1149"/>
<dbReference type="AlphaFoldDB" id="A0A136Q5V8"/>
<dbReference type="PANTHER" id="PTHR43048:SF3">
    <property type="entry name" value="METHYLMALONYL-COA EPIMERASE, MITOCHONDRIAL"/>
    <property type="match status" value="1"/>
</dbReference>
<dbReference type="InterPro" id="IPR051785">
    <property type="entry name" value="MMCE/EMCE_epimerase"/>
</dbReference>
<accession>A0A136Q5V8</accession>
<dbReference type="InterPro" id="IPR004360">
    <property type="entry name" value="Glyas_Fos-R_dOase_dom"/>
</dbReference>
<dbReference type="RefSeq" id="WP_066517807.1">
    <property type="nucleotide sequence ID" value="NZ_CABMOF010000001.1"/>
</dbReference>
<dbReference type="GO" id="GO:0046872">
    <property type="term" value="F:metal ion binding"/>
    <property type="evidence" value="ECO:0007669"/>
    <property type="project" value="UniProtKB-KW"/>
</dbReference>
<dbReference type="InterPro" id="IPR018146">
    <property type="entry name" value="Glyoxalase_1_CS"/>
</dbReference>
<sequence length="150" mass="17304">MVGRIYHVGLTVSDLDCSIAFYRDILGLEFQGEIFMKGKETDKMFRKENCKARVAYLNGSKALEAPPVELIQFVDSKIYKEQSDLFTTSISEVCFYTNDIDSVYKTLIENHVECLSEPQYFDFRANGFGESRAFYFRDPDGIILEMMQPL</sequence>
<proteinExistence type="predicted"/>
<name>A0A136Q5V8_9FIRM</name>
<dbReference type="PANTHER" id="PTHR43048">
    <property type="entry name" value="METHYLMALONYL-COA EPIMERASE"/>
    <property type="match status" value="1"/>
</dbReference>
<dbReference type="InterPro" id="IPR029068">
    <property type="entry name" value="Glyas_Bleomycin-R_OHBP_Dase"/>
</dbReference>
<gene>
    <name evidence="3" type="ORF">HMPREF3293_01161</name>
</gene>
<dbReference type="SUPFAM" id="SSF54593">
    <property type="entry name" value="Glyoxalase/Bleomycin resistance protein/Dihydroxybiphenyl dioxygenase"/>
    <property type="match status" value="1"/>
</dbReference>
<evidence type="ECO:0000313" key="4">
    <source>
        <dbReference type="Proteomes" id="UP000070366"/>
    </source>
</evidence>
<protein>
    <submittedName>
        <fullName evidence="3">Glyoxalase family protein</fullName>
    </submittedName>
</protein>
<dbReference type="GO" id="GO:0004462">
    <property type="term" value="F:lactoylglutathione lyase activity"/>
    <property type="evidence" value="ECO:0007669"/>
    <property type="project" value="InterPro"/>
</dbReference>
<dbReference type="OrthoDB" id="9788468at2"/>
<dbReference type="PROSITE" id="PS51819">
    <property type="entry name" value="VOC"/>
    <property type="match status" value="1"/>
</dbReference>
<dbReference type="PROSITE" id="PS00934">
    <property type="entry name" value="GLYOXALASE_I_1"/>
    <property type="match status" value="1"/>
</dbReference>
<dbReference type="InterPro" id="IPR037523">
    <property type="entry name" value="VOC_core"/>
</dbReference>
<evidence type="ECO:0000256" key="1">
    <source>
        <dbReference type="ARBA" id="ARBA00022723"/>
    </source>
</evidence>